<dbReference type="Proteomes" id="UP000634004">
    <property type="component" value="Unassembled WGS sequence"/>
</dbReference>
<accession>A0A8J3CNR2</accession>
<organism evidence="1 2">
    <name type="scientific">Algimonas arctica</name>
    <dbReference type="NCBI Taxonomy" id="1479486"/>
    <lineage>
        <taxon>Bacteria</taxon>
        <taxon>Pseudomonadati</taxon>
        <taxon>Pseudomonadota</taxon>
        <taxon>Alphaproteobacteria</taxon>
        <taxon>Maricaulales</taxon>
        <taxon>Robiginitomaculaceae</taxon>
        <taxon>Algimonas</taxon>
    </lineage>
</organism>
<proteinExistence type="predicted"/>
<gene>
    <name evidence="1" type="ORF">GCM10009069_09170</name>
</gene>
<evidence type="ECO:0000313" key="1">
    <source>
        <dbReference type="EMBL" id="GHA88384.1"/>
    </source>
</evidence>
<dbReference type="PROSITE" id="PS51257">
    <property type="entry name" value="PROKAR_LIPOPROTEIN"/>
    <property type="match status" value="1"/>
</dbReference>
<evidence type="ECO:0000313" key="2">
    <source>
        <dbReference type="Proteomes" id="UP000634004"/>
    </source>
</evidence>
<dbReference type="RefSeq" id="WP_189495913.1">
    <property type="nucleotide sequence ID" value="NZ_BMZH01000003.1"/>
</dbReference>
<keyword evidence="2" id="KW-1185">Reference proteome</keyword>
<sequence>MRLAGLALSAALISGCSYVGGQGSPLGGFFKAPSQGHYDDQAAATRCHIQNNQSPIPQGCHPSQVKVVGSQAAPFGQQSSGSNQYAGGFPQQPQFGQAQYTTGEYGSHASGNTYTDLHQGQTKAKTRRPRFRGTLDLGVEQSVSGDLIDYDKIVISPITGYNPADYNESSVSGSVVGGAITRQLWYANSRLPGNPNQYDEISMPSVSFDDAWLSPASIGAGGEFILSDKATVFARAGYTRSEGTSGGAASIEGTIFQETTVETYESNVLVGTTVATAFDVGHTITDYSYDFSDMERIDLEAGGRFYFDPVAGQSTGRTVTPFVSASAGASRYNDVSFTIDQRQLSYASVYGDEETEYYDLDVAGYDLDNDPATAPTRTVNLYDSQWVPSGSLKAGVEWQVTSKTALAFETGLRVEGARDYSNGNKGDTNITVPLTLRGSFNF</sequence>
<reference evidence="1" key="1">
    <citation type="journal article" date="2014" name="Int. J. Syst. Evol. Microbiol.">
        <title>Complete genome sequence of Corynebacterium casei LMG S-19264T (=DSM 44701T), isolated from a smear-ripened cheese.</title>
        <authorList>
            <consortium name="US DOE Joint Genome Institute (JGI-PGF)"/>
            <person name="Walter F."/>
            <person name="Albersmeier A."/>
            <person name="Kalinowski J."/>
            <person name="Ruckert C."/>
        </authorList>
    </citation>
    <scope>NUCLEOTIDE SEQUENCE</scope>
    <source>
        <strain evidence="1">KCTC 32513</strain>
    </source>
</reference>
<reference evidence="1" key="2">
    <citation type="submission" date="2020-09" db="EMBL/GenBank/DDBJ databases">
        <authorList>
            <person name="Sun Q."/>
            <person name="Kim S."/>
        </authorList>
    </citation>
    <scope>NUCLEOTIDE SEQUENCE</scope>
    <source>
        <strain evidence="1">KCTC 32513</strain>
    </source>
</reference>
<name>A0A8J3CNR2_9PROT</name>
<dbReference type="EMBL" id="BMZH01000003">
    <property type="protein sequence ID" value="GHA88384.1"/>
    <property type="molecule type" value="Genomic_DNA"/>
</dbReference>
<protein>
    <submittedName>
        <fullName evidence="1">Uncharacterized protein</fullName>
    </submittedName>
</protein>
<comment type="caution">
    <text evidence="1">The sequence shown here is derived from an EMBL/GenBank/DDBJ whole genome shotgun (WGS) entry which is preliminary data.</text>
</comment>
<dbReference type="AlphaFoldDB" id="A0A8J3CNR2"/>